<protein>
    <submittedName>
        <fullName evidence="3">Uncharacterized protein</fullName>
    </submittedName>
</protein>
<keyword evidence="1" id="KW-0175">Coiled coil</keyword>
<dbReference type="AlphaFoldDB" id="T1HII1"/>
<keyword evidence="4" id="KW-1185">Reference proteome</keyword>
<organism evidence="3 4">
    <name type="scientific">Rhodnius prolixus</name>
    <name type="common">Triatomid bug</name>
    <dbReference type="NCBI Taxonomy" id="13249"/>
    <lineage>
        <taxon>Eukaryota</taxon>
        <taxon>Metazoa</taxon>
        <taxon>Ecdysozoa</taxon>
        <taxon>Arthropoda</taxon>
        <taxon>Hexapoda</taxon>
        <taxon>Insecta</taxon>
        <taxon>Pterygota</taxon>
        <taxon>Neoptera</taxon>
        <taxon>Paraneoptera</taxon>
        <taxon>Hemiptera</taxon>
        <taxon>Heteroptera</taxon>
        <taxon>Panheteroptera</taxon>
        <taxon>Cimicomorpha</taxon>
        <taxon>Reduviidae</taxon>
        <taxon>Triatominae</taxon>
        <taxon>Rhodnius</taxon>
    </lineage>
</organism>
<dbReference type="EMBL" id="ACPB03001243">
    <property type="status" value="NOT_ANNOTATED_CDS"/>
    <property type="molecule type" value="Genomic_DNA"/>
</dbReference>
<reference evidence="3" key="1">
    <citation type="submission" date="2015-05" db="UniProtKB">
        <authorList>
            <consortium name="EnsemblMetazoa"/>
        </authorList>
    </citation>
    <scope>IDENTIFICATION</scope>
</reference>
<evidence type="ECO:0000313" key="3">
    <source>
        <dbReference type="EnsemblMetazoa" id="RPRC003854-PA"/>
    </source>
</evidence>
<dbReference type="InParanoid" id="T1HII1"/>
<evidence type="ECO:0000313" key="4">
    <source>
        <dbReference type="Proteomes" id="UP000015103"/>
    </source>
</evidence>
<feature type="coiled-coil region" evidence="1">
    <location>
        <begin position="103"/>
        <end position="130"/>
    </location>
</feature>
<dbReference type="VEuPathDB" id="VectorBase:RPRC003854"/>
<proteinExistence type="predicted"/>
<name>T1HII1_RHOPR</name>
<dbReference type="HOGENOM" id="CLU_1191186_0_0_1"/>
<dbReference type="EnsemblMetazoa" id="RPRC003854-RA">
    <property type="protein sequence ID" value="RPRC003854-PA"/>
    <property type="gene ID" value="RPRC003854"/>
</dbReference>
<evidence type="ECO:0000256" key="2">
    <source>
        <dbReference type="SAM" id="MobiDB-lite"/>
    </source>
</evidence>
<feature type="region of interest" description="Disordered" evidence="2">
    <location>
        <begin position="71"/>
        <end position="91"/>
    </location>
</feature>
<feature type="compositionally biased region" description="Polar residues" evidence="2">
    <location>
        <begin position="77"/>
        <end position="86"/>
    </location>
</feature>
<evidence type="ECO:0000256" key="1">
    <source>
        <dbReference type="SAM" id="Coils"/>
    </source>
</evidence>
<dbReference type="Proteomes" id="UP000015103">
    <property type="component" value="Unassembled WGS sequence"/>
</dbReference>
<sequence>MLDKSNNDSKKAILNRHVGGDLDEAIKIKDMFVNRFEKIKEEGYYFEDNFEFLDKGHEGIIYKAIANENSKGDTKKSISNNNSPSLRHSKVTSDESRLFLKQLGEVEMMCEEELKNIEKLQQQMQPLNEILEDRGKFKEEISTFSLPSSLSLRSNGENEDQLQLIRQEDNIEADATVKEEDDYASFSGITIPYVSPHANKKQKLLYRTAQNDRTEVDVFIFFLCEKERKNEGL</sequence>
<accession>T1HII1</accession>